<accession>A0A975B1X5</accession>
<proteinExistence type="predicted"/>
<dbReference type="Gene3D" id="2.40.160.10">
    <property type="entry name" value="Porin"/>
    <property type="match status" value="1"/>
</dbReference>
<dbReference type="Proteomes" id="UP000671852">
    <property type="component" value="Chromosome"/>
</dbReference>
<dbReference type="RefSeq" id="WP_207561451.1">
    <property type="nucleotide sequence ID" value="NZ_CP046072.1"/>
</dbReference>
<evidence type="ECO:0000313" key="2">
    <source>
        <dbReference type="EMBL" id="QSZ42640.1"/>
    </source>
</evidence>
<name>A0A975B1X5_9BACT</name>
<dbReference type="KEGG" id="saqt:GJV85_11145"/>
<gene>
    <name evidence="2" type="ORF">GJV85_11145</name>
</gene>
<evidence type="ECO:0008006" key="4">
    <source>
        <dbReference type="Google" id="ProtNLM"/>
    </source>
</evidence>
<evidence type="ECO:0000256" key="1">
    <source>
        <dbReference type="SAM" id="SignalP"/>
    </source>
</evidence>
<feature type="signal peptide" evidence="1">
    <location>
        <begin position="1"/>
        <end position="20"/>
    </location>
</feature>
<evidence type="ECO:0000313" key="3">
    <source>
        <dbReference type="Proteomes" id="UP000671852"/>
    </source>
</evidence>
<keyword evidence="3" id="KW-1185">Reference proteome</keyword>
<sequence>MKYTKMSLVAALLVGSSAFAIDNTKISGDAKLFYDTSDTLTNELTDQASSRGQAAIDLAITTDLTESVSAGVSTTALTTLGLENNLVGAVWSDAAATPDTSTDWWVSEAWMATTMGKTTAKIGRQALDTPLAFSETWTIAQNTFDAAVLVNQDIKNTTLVGAYIGNGNGASDGTVVNVPTDAKDDSYATFGVKGAYAAGVINNSVEDLALQAWFYDVTDMAQAFWLQGDFNMDGIMVGAQYSTMLTEGQLAGQADSNAFAAKLGYSDADMGLTASVAYSQTAETGFLNIGNVATGANVGAQSKLYTEAWWNYGYVGAADMTAMNVTVEYALQDIADLGLYYTDITAGDKAANKDVNEITLSASRSYGALDTSLVYIRTDNKNINNTNAFNTVQVYLTLNY</sequence>
<dbReference type="EMBL" id="CP046072">
    <property type="protein sequence ID" value="QSZ42640.1"/>
    <property type="molecule type" value="Genomic_DNA"/>
</dbReference>
<dbReference type="AlphaFoldDB" id="A0A975B1X5"/>
<reference evidence="2" key="1">
    <citation type="submission" date="2019-11" db="EMBL/GenBank/DDBJ databases">
        <authorList>
            <person name="Kojima H."/>
        </authorList>
    </citation>
    <scope>NUCLEOTIDE SEQUENCE</scope>
    <source>
        <strain evidence="2">H1576</strain>
    </source>
</reference>
<reference evidence="2" key="2">
    <citation type="submission" date="2021-04" db="EMBL/GenBank/DDBJ databases">
        <title>Isolation and characterization of a novel species of the genus Sulfurimonas.</title>
        <authorList>
            <person name="Fukui M."/>
        </authorList>
    </citation>
    <scope>NUCLEOTIDE SEQUENCE</scope>
    <source>
        <strain evidence="2">H1576</strain>
    </source>
</reference>
<dbReference type="InterPro" id="IPR023614">
    <property type="entry name" value="Porin_dom_sf"/>
</dbReference>
<feature type="chain" id="PRO_5037700408" description="Porin" evidence="1">
    <location>
        <begin position="21"/>
        <end position="400"/>
    </location>
</feature>
<keyword evidence="1" id="KW-0732">Signal</keyword>
<protein>
    <recommendedName>
        <fullName evidence="4">Porin</fullName>
    </recommendedName>
</protein>
<organism evidence="2 3">
    <name type="scientific">Sulfurimonas aquatica</name>
    <dbReference type="NCBI Taxonomy" id="2672570"/>
    <lineage>
        <taxon>Bacteria</taxon>
        <taxon>Pseudomonadati</taxon>
        <taxon>Campylobacterota</taxon>
        <taxon>Epsilonproteobacteria</taxon>
        <taxon>Campylobacterales</taxon>
        <taxon>Sulfurimonadaceae</taxon>
        <taxon>Sulfurimonas</taxon>
    </lineage>
</organism>